<protein>
    <submittedName>
        <fullName evidence="1">Restriction endonuclease</fullName>
    </submittedName>
</protein>
<dbReference type="RefSeq" id="WP_252662660.1">
    <property type="nucleotide sequence ID" value="NZ_CP098611.1"/>
</dbReference>
<sequence>MQLRALIASKTRASSAAKQRSGQAYARMLGLTPGPSGKDDLIDGSGVVNGRFIYFQCKLSQYPLGAKYADEFYAGLEKYEAQIGVMLSGVGYTIGKNEGFLARLEGYPRIQQGIFRYHLLSLEDLYCESERFLRALEDLPPLQDLRDDSCQEE</sequence>
<gene>
    <name evidence="1" type="ORF">NEA10_17680</name>
</gene>
<dbReference type="GO" id="GO:0004519">
    <property type="term" value="F:endonuclease activity"/>
    <property type="evidence" value="ECO:0007669"/>
    <property type="project" value="UniProtKB-KW"/>
</dbReference>
<reference evidence="1" key="1">
    <citation type="submission" date="2022-06" db="EMBL/GenBank/DDBJ databases">
        <title>Genome sequence of Phormidium yuhuli AB48 isolated from an industrial photobioreactor environment.</title>
        <authorList>
            <person name="Qiu Y."/>
            <person name="Noonan A.J.C."/>
            <person name="Dofher K."/>
            <person name="Koch M."/>
            <person name="Kieft B."/>
            <person name="Lin X."/>
            <person name="Ziels R.M."/>
            <person name="Hallam S.J."/>
        </authorList>
    </citation>
    <scope>NUCLEOTIDE SEQUENCE</scope>
    <source>
        <strain evidence="1">AB48</strain>
    </source>
</reference>
<organism evidence="1 2">
    <name type="scientific">Phormidium yuhuli AB48</name>
    <dbReference type="NCBI Taxonomy" id="2940671"/>
    <lineage>
        <taxon>Bacteria</taxon>
        <taxon>Bacillati</taxon>
        <taxon>Cyanobacteriota</taxon>
        <taxon>Cyanophyceae</taxon>
        <taxon>Oscillatoriophycideae</taxon>
        <taxon>Oscillatoriales</taxon>
        <taxon>Oscillatoriaceae</taxon>
        <taxon>Phormidium</taxon>
        <taxon>Phormidium yuhuli</taxon>
    </lineage>
</organism>
<evidence type="ECO:0000313" key="2">
    <source>
        <dbReference type="Proteomes" id="UP001056708"/>
    </source>
</evidence>
<keyword evidence="1" id="KW-0255">Endonuclease</keyword>
<accession>A0ABY5APD5</accession>
<keyword evidence="1" id="KW-0378">Hydrolase</keyword>
<keyword evidence="1" id="KW-0540">Nuclease</keyword>
<dbReference type="EMBL" id="CP098611">
    <property type="protein sequence ID" value="USR90636.1"/>
    <property type="molecule type" value="Genomic_DNA"/>
</dbReference>
<keyword evidence="2" id="KW-1185">Reference proteome</keyword>
<evidence type="ECO:0000313" key="1">
    <source>
        <dbReference type="EMBL" id="USR90636.1"/>
    </source>
</evidence>
<dbReference type="Proteomes" id="UP001056708">
    <property type="component" value="Chromosome"/>
</dbReference>
<proteinExistence type="predicted"/>
<name>A0ABY5APD5_9CYAN</name>